<dbReference type="GO" id="GO:0000139">
    <property type="term" value="C:Golgi membrane"/>
    <property type="evidence" value="ECO:0007669"/>
    <property type="project" value="TreeGrafter"/>
</dbReference>
<dbReference type="PANTHER" id="PTHR12223:SF28">
    <property type="entry name" value="LECTIN, MANNOSE BINDING 1 LIKE"/>
    <property type="match status" value="1"/>
</dbReference>
<dbReference type="Pfam" id="PF03388">
    <property type="entry name" value="Lectin_leg-like"/>
    <property type="match status" value="1"/>
</dbReference>
<dbReference type="GO" id="GO:0005537">
    <property type="term" value="F:D-mannose binding"/>
    <property type="evidence" value="ECO:0007669"/>
    <property type="project" value="TreeGrafter"/>
</dbReference>
<dbReference type="CDD" id="cd07308">
    <property type="entry name" value="lectin_leg-like"/>
    <property type="match status" value="1"/>
</dbReference>
<feature type="domain" description="L-type lectin-like" evidence="7">
    <location>
        <begin position="35"/>
        <end position="272"/>
    </location>
</feature>
<evidence type="ECO:0000256" key="5">
    <source>
        <dbReference type="ARBA" id="ARBA00023136"/>
    </source>
</evidence>
<organism evidence="8">
    <name type="scientific">Culicoides sonorensis</name>
    <name type="common">Biting midge</name>
    <dbReference type="NCBI Taxonomy" id="179676"/>
    <lineage>
        <taxon>Eukaryota</taxon>
        <taxon>Metazoa</taxon>
        <taxon>Ecdysozoa</taxon>
        <taxon>Arthropoda</taxon>
        <taxon>Hexapoda</taxon>
        <taxon>Insecta</taxon>
        <taxon>Pterygota</taxon>
        <taxon>Neoptera</taxon>
        <taxon>Endopterygota</taxon>
        <taxon>Diptera</taxon>
        <taxon>Nematocera</taxon>
        <taxon>Chironomoidea</taxon>
        <taxon>Ceratopogonidae</taxon>
        <taxon>Ceratopogoninae</taxon>
        <taxon>Culicoides</taxon>
        <taxon>Monoculicoides</taxon>
    </lineage>
</organism>
<feature type="transmembrane region" description="Helical" evidence="6">
    <location>
        <begin position="308"/>
        <end position="331"/>
    </location>
</feature>
<reference evidence="8" key="1">
    <citation type="submission" date="2018-04" db="EMBL/GenBank/DDBJ databases">
        <authorList>
            <person name="Go L.Y."/>
            <person name="Mitchell J.A."/>
        </authorList>
    </citation>
    <scope>NUCLEOTIDE SEQUENCE</scope>
    <source>
        <tissue evidence="8">Whole organism</tissue>
    </source>
</reference>
<evidence type="ECO:0000313" key="8">
    <source>
        <dbReference type="EMBL" id="SSX10376.1"/>
    </source>
</evidence>
<name>A0A336KZQ9_CULSO</name>
<evidence type="ECO:0000313" key="9">
    <source>
        <dbReference type="EMBL" id="SSX30064.1"/>
    </source>
</evidence>
<dbReference type="InterPro" id="IPR051136">
    <property type="entry name" value="Intracellular_Lectin-GPT"/>
</dbReference>
<dbReference type="GO" id="GO:0005789">
    <property type="term" value="C:endoplasmic reticulum membrane"/>
    <property type="evidence" value="ECO:0007669"/>
    <property type="project" value="TreeGrafter"/>
</dbReference>
<dbReference type="SUPFAM" id="SSF49899">
    <property type="entry name" value="Concanavalin A-like lectins/glucanases"/>
    <property type="match status" value="1"/>
</dbReference>
<proteinExistence type="predicted"/>
<reference evidence="9" key="2">
    <citation type="submission" date="2018-07" db="EMBL/GenBank/DDBJ databases">
        <authorList>
            <person name="Quirk P.G."/>
            <person name="Krulwich T.A."/>
        </authorList>
    </citation>
    <scope>NUCLEOTIDE SEQUENCE</scope>
</reference>
<accession>A0A336KZQ9</accession>
<comment type="subcellular location">
    <subcellularLocation>
        <location evidence="1">Membrane</location>
        <topology evidence="1">Single-pass type I membrane protein</topology>
    </subcellularLocation>
</comment>
<keyword evidence="2 6" id="KW-0812">Transmembrane</keyword>
<evidence type="ECO:0000256" key="4">
    <source>
        <dbReference type="ARBA" id="ARBA00022989"/>
    </source>
</evidence>
<evidence type="ECO:0000259" key="7">
    <source>
        <dbReference type="PROSITE" id="PS51328"/>
    </source>
</evidence>
<evidence type="ECO:0000256" key="3">
    <source>
        <dbReference type="ARBA" id="ARBA00022729"/>
    </source>
</evidence>
<dbReference type="InterPro" id="IPR013320">
    <property type="entry name" value="ConA-like_dom_sf"/>
</dbReference>
<gene>
    <name evidence="8" type="primary">CSON002027</name>
</gene>
<evidence type="ECO:0000256" key="6">
    <source>
        <dbReference type="SAM" id="Phobius"/>
    </source>
</evidence>
<dbReference type="GO" id="GO:0005793">
    <property type="term" value="C:endoplasmic reticulum-Golgi intermediate compartment"/>
    <property type="evidence" value="ECO:0007669"/>
    <property type="project" value="TreeGrafter"/>
</dbReference>
<dbReference type="GO" id="GO:0006888">
    <property type="term" value="P:endoplasmic reticulum to Golgi vesicle-mediated transport"/>
    <property type="evidence" value="ECO:0007669"/>
    <property type="project" value="TreeGrafter"/>
</dbReference>
<dbReference type="EMBL" id="UFQT01001329">
    <property type="protein sequence ID" value="SSX30064.1"/>
    <property type="molecule type" value="Genomic_DNA"/>
</dbReference>
<evidence type="ECO:0000256" key="2">
    <source>
        <dbReference type="ARBA" id="ARBA00022692"/>
    </source>
</evidence>
<dbReference type="EMBL" id="UFQS01001329">
    <property type="protein sequence ID" value="SSX10376.1"/>
    <property type="molecule type" value="Genomic_DNA"/>
</dbReference>
<dbReference type="Gene3D" id="2.60.120.200">
    <property type="match status" value="1"/>
</dbReference>
<dbReference type="VEuPathDB" id="VectorBase:CSON002027"/>
<protein>
    <submittedName>
        <fullName evidence="8">CSON002027 protein</fullName>
    </submittedName>
</protein>
<keyword evidence="3" id="KW-0732">Signal</keyword>
<evidence type="ECO:0000256" key="1">
    <source>
        <dbReference type="ARBA" id="ARBA00004479"/>
    </source>
</evidence>
<sequence>MEVVCKYEHLLKKGVGLTLLICLALFNYVQSEEFQIDESRYRLSESQSLIPPFSNSHNWLFRGSTITPNKTIQLTELKTCSRKSVWNTIPNLATSWKLTFEYTAFSPNKDQRVADGLALWYLPPSVQSTYESAQFMYGGPSGNFTGLLIAIDTYSQKSSKNLKRNFNQSAVIVVYNDVPREYDWETEGFDIESGRGLVTNRYRNTSKSISKMAIEYVDNVLKIYHNELDDDLYLILTVKDLKLPLGYNFGISAASGGLSGLFELYNFKFYPDSLTMSNQLPQVYESTKPVQVHMITKPVTEPTSSSTIMYSMFGLCGMIILILSIILIIFITKQNNSKRGQETINATAPELNESKSAIEMKDVQGDPPILPPKPKKKRFYFKLSTYTGHGRNLDRSHDPNDDYDHLNFN</sequence>
<dbReference type="InterPro" id="IPR005052">
    <property type="entry name" value="Lectin_leg"/>
</dbReference>
<keyword evidence="4 6" id="KW-1133">Transmembrane helix</keyword>
<dbReference type="PANTHER" id="PTHR12223">
    <property type="entry name" value="VESICULAR MANNOSE-BINDING LECTIN"/>
    <property type="match status" value="1"/>
</dbReference>
<dbReference type="GO" id="GO:0030134">
    <property type="term" value="C:COPII-coated ER to Golgi transport vesicle"/>
    <property type="evidence" value="ECO:0007669"/>
    <property type="project" value="TreeGrafter"/>
</dbReference>
<dbReference type="PROSITE" id="PS51328">
    <property type="entry name" value="L_LECTIN_LIKE"/>
    <property type="match status" value="1"/>
</dbReference>
<keyword evidence="5 6" id="KW-0472">Membrane</keyword>
<dbReference type="AlphaFoldDB" id="A0A336KZQ9"/>